<keyword evidence="2" id="KW-0808">Transferase</keyword>
<dbReference type="Gene3D" id="3.90.550.10">
    <property type="entry name" value="Spore Coat Polysaccharide Biosynthesis Protein SpsA, Chain A"/>
    <property type="match status" value="1"/>
</dbReference>
<feature type="domain" description="Glycosyltransferase 2-like" evidence="1">
    <location>
        <begin position="6"/>
        <end position="125"/>
    </location>
</feature>
<accession>A0A1I5F092</accession>
<dbReference type="InterPro" id="IPR001173">
    <property type="entry name" value="Glyco_trans_2-like"/>
</dbReference>
<sequence>MNKVNIIMAAYNGEKYIKDQIESILHNSFENWMLWIFDDGSKDQTESIIKKYIQQYPQKIRYYRNNTNKGVTRNFLEGVKLVTQLNNQEENEKKHNHYYMFCDQDDVWMGEKIYKTLKQMKKAEKRYGSEKPVAVFTDAIVVDEKLNIQQSSFYKTSNLNTNRRDLAHMLMENKLIGCTIMFNGALADRLDVIPKNARYHDWWIALIASAIGHITYLKEGTLLYRQHENNVVGNQSFLTYVKNRISNLHKQKEILDITIKQAREFYNIFEKDLTGNKKALVYDFVHIKENSWFMRRKLILSKGYLKTGLIRNIGLLLLI</sequence>
<dbReference type="Pfam" id="PF00535">
    <property type="entry name" value="Glycos_transf_2"/>
    <property type="match status" value="1"/>
</dbReference>
<evidence type="ECO:0000313" key="2">
    <source>
        <dbReference type="EMBL" id="SFO17127.1"/>
    </source>
</evidence>
<dbReference type="OrthoDB" id="9802649at2"/>
<dbReference type="RefSeq" id="WP_091686049.1">
    <property type="nucleotide sequence ID" value="NZ_BAABFM010000085.1"/>
</dbReference>
<gene>
    <name evidence="2" type="ORF">SAMN04489757_111107</name>
</gene>
<reference evidence="2 3" key="1">
    <citation type="submission" date="2016-10" db="EMBL/GenBank/DDBJ databases">
        <authorList>
            <person name="de Groot N.N."/>
        </authorList>
    </citation>
    <scope>NUCLEOTIDE SEQUENCE [LARGE SCALE GENOMIC DNA]</scope>
    <source>
        <strain evidence="2 3">DSM 1283</strain>
    </source>
</reference>
<proteinExistence type="predicted"/>
<dbReference type="STRING" id="1527.SAMN04489757_111107"/>
<dbReference type="AlphaFoldDB" id="A0A1I5F092"/>
<dbReference type="GO" id="GO:0016758">
    <property type="term" value="F:hexosyltransferase activity"/>
    <property type="evidence" value="ECO:0007669"/>
    <property type="project" value="UniProtKB-ARBA"/>
</dbReference>
<evidence type="ECO:0000313" key="3">
    <source>
        <dbReference type="Proteomes" id="UP000198806"/>
    </source>
</evidence>
<dbReference type="CDD" id="cd04196">
    <property type="entry name" value="GT_2_like_d"/>
    <property type="match status" value="1"/>
</dbReference>
<keyword evidence="3" id="KW-1185">Reference proteome</keyword>
<dbReference type="PANTHER" id="PTHR22916:SF3">
    <property type="entry name" value="UDP-GLCNAC:BETAGAL BETA-1,3-N-ACETYLGLUCOSAMINYLTRANSFERASE-LIKE PROTEIN 1"/>
    <property type="match status" value="1"/>
</dbReference>
<protein>
    <submittedName>
        <fullName evidence="2">Glycosyl transferase family 2</fullName>
    </submittedName>
</protein>
<dbReference type="SUPFAM" id="SSF53448">
    <property type="entry name" value="Nucleotide-diphospho-sugar transferases"/>
    <property type="match status" value="1"/>
</dbReference>
<dbReference type="EMBL" id="FOWD01000011">
    <property type="protein sequence ID" value="SFO17127.1"/>
    <property type="molecule type" value="Genomic_DNA"/>
</dbReference>
<dbReference type="Proteomes" id="UP000198806">
    <property type="component" value="Unassembled WGS sequence"/>
</dbReference>
<dbReference type="PANTHER" id="PTHR22916">
    <property type="entry name" value="GLYCOSYLTRANSFERASE"/>
    <property type="match status" value="1"/>
</dbReference>
<dbReference type="InterPro" id="IPR029044">
    <property type="entry name" value="Nucleotide-diphossugar_trans"/>
</dbReference>
<organism evidence="2 3">
    <name type="scientific">Anaerocolumna aminovalerica</name>
    <dbReference type="NCBI Taxonomy" id="1527"/>
    <lineage>
        <taxon>Bacteria</taxon>
        <taxon>Bacillati</taxon>
        <taxon>Bacillota</taxon>
        <taxon>Clostridia</taxon>
        <taxon>Lachnospirales</taxon>
        <taxon>Lachnospiraceae</taxon>
        <taxon>Anaerocolumna</taxon>
    </lineage>
</organism>
<name>A0A1I5F092_9FIRM</name>
<evidence type="ECO:0000259" key="1">
    <source>
        <dbReference type="Pfam" id="PF00535"/>
    </source>
</evidence>